<keyword evidence="1" id="KW-0804">Transcription</keyword>
<keyword evidence="1" id="KW-0240">DNA-directed RNA polymerase</keyword>
<sequence length="55" mass="6270">MEHRSEFEVNCPRCGKFLGYVDGDAELKCQRCKSIVTVTKARPPEIKIQSVMNAR</sequence>
<name>A0A8S5UJ74_9CAUD</name>
<reference evidence="1" key="1">
    <citation type="journal article" date="2021" name="Proc. Natl. Acad. Sci. U.S.A.">
        <title>A Catalog of Tens of Thousands of Viruses from Human Metagenomes Reveals Hidden Associations with Chronic Diseases.</title>
        <authorList>
            <person name="Tisza M.J."/>
            <person name="Buck C.B."/>
        </authorList>
    </citation>
    <scope>NUCLEOTIDE SEQUENCE</scope>
    <source>
        <strain evidence="1">CtTDf8</strain>
    </source>
</reference>
<dbReference type="GO" id="GO:0000428">
    <property type="term" value="C:DNA-directed RNA polymerase complex"/>
    <property type="evidence" value="ECO:0007669"/>
    <property type="project" value="UniProtKB-KW"/>
</dbReference>
<accession>A0A8S5UJ74</accession>
<proteinExistence type="predicted"/>
<dbReference type="EMBL" id="BK016093">
    <property type="protein sequence ID" value="DAF94527.1"/>
    <property type="molecule type" value="Genomic_DNA"/>
</dbReference>
<protein>
    <submittedName>
        <fullName evidence="1">DNA-directed RNA polymerase</fullName>
    </submittedName>
</protein>
<organism evidence="1">
    <name type="scientific">Siphoviridae sp. ctTDf8</name>
    <dbReference type="NCBI Taxonomy" id="2825517"/>
    <lineage>
        <taxon>Viruses</taxon>
        <taxon>Duplodnaviria</taxon>
        <taxon>Heunggongvirae</taxon>
        <taxon>Uroviricota</taxon>
        <taxon>Caudoviricetes</taxon>
    </lineage>
</organism>
<evidence type="ECO:0000313" key="1">
    <source>
        <dbReference type="EMBL" id="DAF94527.1"/>
    </source>
</evidence>